<dbReference type="EMBL" id="CM026431">
    <property type="protein sequence ID" value="KAG0560253.1"/>
    <property type="molecule type" value="Genomic_DNA"/>
</dbReference>
<proteinExistence type="predicted"/>
<sequence length="66" mass="7150">MIWKGYRIVQLQDVMIPFAASPTLAEKKNKLSVYKALLVASDNATKGNQDCRSVGCSRHGISLAGV</sequence>
<comment type="caution">
    <text evidence="1">The sequence shown here is derived from an EMBL/GenBank/DDBJ whole genome shotgun (WGS) entry which is preliminary data.</text>
</comment>
<evidence type="ECO:0000313" key="2">
    <source>
        <dbReference type="Proteomes" id="UP000822688"/>
    </source>
</evidence>
<name>A0A8T0GMR9_CERPU</name>
<gene>
    <name evidence="1" type="ORF">KC19_10G165500</name>
</gene>
<evidence type="ECO:0000313" key="1">
    <source>
        <dbReference type="EMBL" id="KAG0560253.1"/>
    </source>
</evidence>
<organism evidence="1 2">
    <name type="scientific">Ceratodon purpureus</name>
    <name type="common">Fire moss</name>
    <name type="synonym">Dicranum purpureum</name>
    <dbReference type="NCBI Taxonomy" id="3225"/>
    <lineage>
        <taxon>Eukaryota</taxon>
        <taxon>Viridiplantae</taxon>
        <taxon>Streptophyta</taxon>
        <taxon>Embryophyta</taxon>
        <taxon>Bryophyta</taxon>
        <taxon>Bryophytina</taxon>
        <taxon>Bryopsida</taxon>
        <taxon>Dicranidae</taxon>
        <taxon>Pseudoditrichales</taxon>
        <taxon>Ditrichaceae</taxon>
        <taxon>Ceratodon</taxon>
    </lineage>
</organism>
<reference evidence="1" key="1">
    <citation type="submission" date="2020-06" db="EMBL/GenBank/DDBJ databases">
        <title>WGS assembly of Ceratodon purpureus strain R40.</title>
        <authorList>
            <person name="Carey S.B."/>
            <person name="Jenkins J."/>
            <person name="Shu S."/>
            <person name="Lovell J.T."/>
            <person name="Sreedasyam A."/>
            <person name="Maumus F."/>
            <person name="Tiley G.P."/>
            <person name="Fernandez-Pozo N."/>
            <person name="Barry K."/>
            <person name="Chen C."/>
            <person name="Wang M."/>
            <person name="Lipzen A."/>
            <person name="Daum C."/>
            <person name="Saski C.A."/>
            <person name="Payton A.C."/>
            <person name="Mcbreen J.C."/>
            <person name="Conrad R.E."/>
            <person name="Kollar L.M."/>
            <person name="Olsson S."/>
            <person name="Huttunen S."/>
            <person name="Landis J.B."/>
            <person name="Wickett N.J."/>
            <person name="Johnson M.G."/>
            <person name="Rensing S.A."/>
            <person name="Grimwood J."/>
            <person name="Schmutz J."/>
            <person name="Mcdaniel S.F."/>
        </authorList>
    </citation>
    <scope>NUCLEOTIDE SEQUENCE</scope>
    <source>
        <strain evidence="1">R40</strain>
    </source>
</reference>
<dbReference type="Proteomes" id="UP000822688">
    <property type="component" value="Chromosome 10"/>
</dbReference>
<protein>
    <submittedName>
        <fullName evidence="1">Uncharacterized protein</fullName>
    </submittedName>
</protein>
<keyword evidence="2" id="KW-1185">Reference proteome</keyword>
<dbReference type="AlphaFoldDB" id="A0A8T0GMR9"/>
<accession>A0A8T0GMR9</accession>